<dbReference type="AlphaFoldDB" id="A0A6P6TW96"/>
<dbReference type="Proteomes" id="UP001652660">
    <property type="component" value="Chromosome 8e"/>
</dbReference>
<dbReference type="OrthoDB" id="185373at2759"/>
<feature type="domain" description="DYW" evidence="4">
    <location>
        <begin position="732"/>
        <end position="802"/>
    </location>
</feature>
<evidence type="ECO:0000256" key="1">
    <source>
        <dbReference type="ARBA" id="ARBA00006643"/>
    </source>
</evidence>
<dbReference type="GO" id="GO:0008270">
    <property type="term" value="F:zinc ion binding"/>
    <property type="evidence" value="ECO:0007669"/>
    <property type="project" value="InterPro"/>
</dbReference>
<feature type="repeat" description="PPR" evidence="3">
    <location>
        <begin position="394"/>
        <end position="428"/>
    </location>
</feature>
<dbReference type="InterPro" id="IPR032867">
    <property type="entry name" value="DYW_dom"/>
</dbReference>
<dbReference type="Pfam" id="PF14432">
    <property type="entry name" value="DYW_deaminase"/>
    <property type="match status" value="1"/>
</dbReference>
<feature type="repeat" description="PPR" evidence="3">
    <location>
        <begin position="191"/>
        <end position="225"/>
    </location>
</feature>
<dbReference type="PROSITE" id="PS51375">
    <property type="entry name" value="PPR"/>
    <property type="match status" value="4"/>
</dbReference>
<reference evidence="6" key="2">
    <citation type="submission" date="2025-08" db="UniProtKB">
        <authorList>
            <consortium name="RefSeq"/>
        </authorList>
    </citation>
    <scope>IDENTIFICATION</scope>
    <source>
        <tissue evidence="6">Leaves</tissue>
    </source>
</reference>
<dbReference type="InterPro" id="IPR046848">
    <property type="entry name" value="E_motif"/>
</dbReference>
<dbReference type="GO" id="GO:0003723">
    <property type="term" value="F:RNA binding"/>
    <property type="evidence" value="ECO:0007669"/>
    <property type="project" value="InterPro"/>
</dbReference>
<protein>
    <submittedName>
        <fullName evidence="6">Pentatricopeptide repeat-containing protein At4g35130, chloroplastic-like</fullName>
    </submittedName>
</protein>
<organism evidence="5 6">
    <name type="scientific">Coffea arabica</name>
    <name type="common">Arabian coffee</name>
    <dbReference type="NCBI Taxonomy" id="13443"/>
    <lineage>
        <taxon>Eukaryota</taxon>
        <taxon>Viridiplantae</taxon>
        <taxon>Streptophyta</taxon>
        <taxon>Embryophyta</taxon>
        <taxon>Tracheophyta</taxon>
        <taxon>Spermatophyta</taxon>
        <taxon>Magnoliopsida</taxon>
        <taxon>eudicotyledons</taxon>
        <taxon>Gunneridae</taxon>
        <taxon>Pentapetalae</taxon>
        <taxon>asterids</taxon>
        <taxon>lamiids</taxon>
        <taxon>Gentianales</taxon>
        <taxon>Rubiaceae</taxon>
        <taxon>Ixoroideae</taxon>
        <taxon>Gardenieae complex</taxon>
        <taxon>Bertiereae - Coffeeae clade</taxon>
        <taxon>Coffeeae</taxon>
        <taxon>Coffea</taxon>
    </lineage>
</organism>
<evidence type="ECO:0000313" key="5">
    <source>
        <dbReference type="Proteomes" id="UP001652660"/>
    </source>
</evidence>
<proteinExistence type="inferred from homology"/>
<evidence type="ECO:0000259" key="4">
    <source>
        <dbReference type="Pfam" id="PF14432"/>
    </source>
</evidence>
<keyword evidence="2" id="KW-0677">Repeat</keyword>
<dbReference type="PANTHER" id="PTHR47926:SF452">
    <property type="entry name" value="PENTATRICOPEPTIDE REPEAT-CONTAINING PROTEIN"/>
    <property type="match status" value="1"/>
</dbReference>
<dbReference type="GeneID" id="113704955"/>
<dbReference type="InterPro" id="IPR011990">
    <property type="entry name" value="TPR-like_helical_dom_sf"/>
</dbReference>
<sequence length="802" mass="89673">MATALCFSCSSKPSTVTDKDFLPGRRKAGKIIENLDVGINVRSPISTGDSPNMTRGMKSSLEQRRRLLSCVDSGCFENALHVFEEITRPSTFIWNVLIRGLTDNGFYQEAIDLYYRMEWEGVGSDKYTFPFVIKACVGLFSLVDGQRIHSRVIKMGFDKDLYVCNSLVIMYSKLGCIEQSEKIFADMLVKDAVSWNSMISGYVASGDCLSSLTCFRDMQAARISCDRFSVISILGACSLYGCLLKGKEVHCQVIRRQLDSDPMIETSLIDMYGKCGLVEYSDRLFNRVSQRSVAVWNAIIGAYGLNDEPVRSFSCFERMLESDNLDPNAVTLINLLPSCARMRALVQGKSMHGFAIRKGMFPHVVLETALLDMYGKCGCLNLADSMFVQMKETNLISWNARIAAYVQSGNEKGALHVFQDMCSEHLHPDEITFVNILPAYAEIALPKEGQQIHANIIKLGFGSSIFICNALIYMYAKCGDIQAAQLVFNCIVYKDVISWNTIILAYGIHGFGEISVRLFSDMMAEGIKPNGSTFVSLLASCSICGMVDEGQNYFSSMKKEYNIDPGIEHYGCMVDLLGRSGNIDLAKHFIDEMPLVPTARIWGSLLSASRYHRNIELAELVADRILSLEHDNTGCYVLLSNMYAELRRWADVERIRCSMQSQGLRRTTACSLIEYNGKALQITNNDCSHAEASMIYDALDIISRKIGDDPHVCGVLKFKPPDLIRRRAHSTMYHSARLAICAGLLSTPVGTPVLVRKNVRICEDCHNAAKIISEMTDREIVVGDPKFYHRFSNGKCTCKDYW</sequence>
<dbReference type="NCBIfam" id="TIGR00756">
    <property type="entry name" value="PPR"/>
    <property type="match status" value="4"/>
</dbReference>
<accession>A0A6P6TW96</accession>
<evidence type="ECO:0000256" key="2">
    <source>
        <dbReference type="ARBA" id="ARBA00022737"/>
    </source>
</evidence>
<dbReference type="InterPro" id="IPR046960">
    <property type="entry name" value="PPR_At4g14850-like_plant"/>
</dbReference>
<comment type="similarity">
    <text evidence="1">Belongs to the PPR family. PCMP-H subfamily.</text>
</comment>
<dbReference type="PANTHER" id="PTHR47926">
    <property type="entry name" value="PENTATRICOPEPTIDE REPEAT-CONTAINING PROTEIN"/>
    <property type="match status" value="1"/>
</dbReference>
<dbReference type="Pfam" id="PF13041">
    <property type="entry name" value="PPR_2"/>
    <property type="match status" value="2"/>
</dbReference>
<evidence type="ECO:0000313" key="6">
    <source>
        <dbReference type="RefSeq" id="XP_027082620.2"/>
    </source>
</evidence>
<dbReference type="RefSeq" id="XP_027082620.2">
    <property type="nucleotide sequence ID" value="XM_027226819.2"/>
</dbReference>
<feature type="repeat" description="PPR" evidence="3">
    <location>
        <begin position="90"/>
        <end position="124"/>
    </location>
</feature>
<gene>
    <name evidence="6" type="primary">LOC113704955</name>
</gene>
<feature type="repeat" description="PPR" evidence="3">
    <location>
        <begin position="495"/>
        <end position="529"/>
    </location>
</feature>
<dbReference type="GO" id="GO:0009451">
    <property type="term" value="P:RNA modification"/>
    <property type="evidence" value="ECO:0007669"/>
    <property type="project" value="InterPro"/>
</dbReference>
<reference evidence="5" key="1">
    <citation type="journal article" date="2025" name="Foods">
        <title>Unveiling the Microbial Signatures of Arabica Coffee Cherries: Insights into Ripeness Specific Diversity, Functional Traits, and Implications for Quality and Safety.</title>
        <authorList>
            <consortium name="RefSeq"/>
            <person name="Tenea G.N."/>
            <person name="Cifuentes V."/>
            <person name="Reyes P."/>
            <person name="Cevallos-Vallejos M."/>
        </authorList>
    </citation>
    <scope>NUCLEOTIDE SEQUENCE [LARGE SCALE GENOMIC DNA]</scope>
</reference>
<name>A0A6P6TW96_COFAR</name>
<evidence type="ECO:0000256" key="3">
    <source>
        <dbReference type="PROSITE-ProRule" id="PRU00708"/>
    </source>
</evidence>
<dbReference type="Pfam" id="PF13812">
    <property type="entry name" value="PPR_3"/>
    <property type="match status" value="1"/>
</dbReference>
<keyword evidence="5" id="KW-1185">Reference proteome</keyword>
<dbReference type="InterPro" id="IPR002885">
    <property type="entry name" value="PPR_rpt"/>
</dbReference>
<dbReference type="Pfam" id="PF01535">
    <property type="entry name" value="PPR"/>
    <property type="match status" value="7"/>
</dbReference>
<dbReference type="Gene3D" id="1.25.40.10">
    <property type="entry name" value="Tetratricopeptide repeat domain"/>
    <property type="match status" value="5"/>
</dbReference>
<dbReference type="Pfam" id="PF20431">
    <property type="entry name" value="E_motif"/>
    <property type="match status" value="1"/>
</dbReference>